<dbReference type="InterPro" id="IPR000792">
    <property type="entry name" value="Tscrpt_reg_LuxR_C"/>
</dbReference>
<dbReference type="Pfam" id="PF00072">
    <property type="entry name" value="Response_reg"/>
    <property type="match status" value="1"/>
</dbReference>
<accession>A0A0H4J0E2</accession>
<dbReference type="PANTHER" id="PTHR43214">
    <property type="entry name" value="TWO-COMPONENT RESPONSE REGULATOR"/>
    <property type="match status" value="1"/>
</dbReference>
<evidence type="ECO:0000259" key="5">
    <source>
        <dbReference type="PROSITE" id="PS50110"/>
    </source>
</evidence>
<gene>
    <name evidence="6" type="ORF">VI33_06190</name>
</gene>
<dbReference type="PROSITE" id="PS50110">
    <property type="entry name" value="RESPONSE_REGULATORY"/>
    <property type="match status" value="1"/>
</dbReference>
<dbReference type="SMART" id="SM00421">
    <property type="entry name" value="HTH_LUXR"/>
    <property type="match status" value="1"/>
</dbReference>
<dbReference type="OrthoDB" id="9780593at2"/>
<protein>
    <recommendedName>
        <fullName evidence="8">LuxR family transcriptional regulator</fullName>
    </recommendedName>
</protein>
<dbReference type="EMBL" id="CP011002">
    <property type="protein sequence ID" value="AKO66254.1"/>
    <property type="molecule type" value="Genomic_DNA"/>
</dbReference>
<dbReference type="PRINTS" id="PR00038">
    <property type="entry name" value="HTHLUXR"/>
</dbReference>
<feature type="modified residue" description="4-aspartylphosphate" evidence="3">
    <location>
        <position position="54"/>
    </location>
</feature>
<dbReference type="PANTHER" id="PTHR43214:SF43">
    <property type="entry name" value="TWO-COMPONENT RESPONSE REGULATOR"/>
    <property type="match status" value="1"/>
</dbReference>
<reference evidence="6 7" key="1">
    <citation type="submission" date="2015-03" db="EMBL/GenBank/DDBJ databases">
        <title>Comparative analysis of the OM43 clade including a novel species from Red Sea uncovers genomic and metabolic diversity among marine methylotrophs.</title>
        <authorList>
            <person name="Jimenez-Infante F."/>
            <person name="Ngugi D.K."/>
            <person name="Vinu M."/>
            <person name="Alam I."/>
            <person name="Kamau A."/>
            <person name="Blom J."/>
            <person name="Bajic V.B."/>
            <person name="Stingl U."/>
        </authorList>
    </citation>
    <scope>NUCLEOTIDE SEQUENCE [LARGE SCALE GENOMIC DNA]</scope>
    <source>
        <strain evidence="6 7">MBRSH7</strain>
    </source>
</reference>
<dbReference type="CDD" id="cd17535">
    <property type="entry name" value="REC_NarL-like"/>
    <property type="match status" value="1"/>
</dbReference>
<evidence type="ECO:0000259" key="4">
    <source>
        <dbReference type="PROSITE" id="PS50043"/>
    </source>
</evidence>
<keyword evidence="2" id="KW-0238">DNA-binding</keyword>
<dbReference type="GO" id="GO:0000160">
    <property type="term" value="P:phosphorelay signal transduction system"/>
    <property type="evidence" value="ECO:0007669"/>
    <property type="project" value="InterPro"/>
</dbReference>
<dbReference type="InterPro" id="IPR039420">
    <property type="entry name" value="WalR-like"/>
</dbReference>
<dbReference type="Pfam" id="PF00196">
    <property type="entry name" value="GerE"/>
    <property type="match status" value="1"/>
</dbReference>
<dbReference type="InterPro" id="IPR011006">
    <property type="entry name" value="CheY-like_superfamily"/>
</dbReference>
<sequence length="206" mass="22670">MATLLIVDDHEIIRKGIKSVLSTHPEVDDIHEAGNGSDAYQLMNNQVFDLIILDINLPGISGVETLRKILQKYPSQKILMLSMHENPAIIHQVMTAGAMGFISKGEFAENLNTAVKTILSGKVFISQELSDAVQTSQSNKTNLNILTTREFEVLKLLASGKTNSEVAELLNISPKTVANKLALIKEKMEVSSDFELFHAAKENNLI</sequence>
<dbReference type="AlphaFoldDB" id="A0A0H4J0E2"/>
<dbReference type="SUPFAM" id="SSF46894">
    <property type="entry name" value="C-terminal effector domain of the bipartite response regulators"/>
    <property type="match status" value="1"/>
</dbReference>
<organism evidence="6 7">
    <name type="scientific">Methylophilales bacterium MBRS-H7</name>
    <dbReference type="NCBI Taxonomy" id="1623450"/>
    <lineage>
        <taxon>Bacteria</taxon>
        <taxon>Pseudomonadati</taxon>
        <taxon>Pseudomonadota</taxon>
        <taxon>Betaproteobacteria</taxon>
        <taxon>Nitrosomonadales</taxon>
        <taxon>OM43 clade</taxon>
    </lineage>
</organism>
<evidence type="ECO:0000313" key="7">
    <source>
        <dbReference type="Proteomes" id="UP000066549"/>
    </source>
</evidence>
<evidence type="ECO:0000256" key="1">
    <source>
        <dbReference type="ARBA" id="ARBA00022553"/>
    </source>
</evidence>
<dbReference type="GO" id="GO:0006355">
    <property type="term" value="P:regulation of DNA-templated transcription"/>
    <property type="evidence" value="ECO:0007669"/>
    <property type="project" value="InterPro"/>
</dbReference>
<feature type="domain" description="Response regulatory" evidence="5">
    <location>
        <begin position="3"/>
        <end position="119"/>
    </location>
</feature>
<keyword evidence="1 3" id="KW-0597">Phosphoprotein</keyword>
<dbReference type="PROSITE" id="PS50043">
    <property type="entry name" value="HTH_LUXR_2"/>
    <property type="match status" value="1"/>
</dbReference>
<evidence type="ECO:0008006" key="8">
    <source>
        <dbReference type="Google" id="ProtNLM"/>
    </source>
</evidence>
<dbReference type="SUPFAM" id="SSF52172">
    <property type="entry name" value="CheY-like"/>
    <property type="match status" value="1"/>
</dbReference>
<feature type="domain" description="HTH luxR-type" evidence="4">
    <location>
        <begin position="139"/>
        <end position="204"/>
    </location>
</feature>
<dbReference type="SMART" id="SM00448">
    <property type="entry name" value="REC"/>
    <property type="match status" value="1"/>
</dbReference>
<dbReference type="InterPro" id="IPR058245">
    <property type="entry name" value="NreC/VraR/RcsB-like_REC"/>
</dbReference>
<dbReference type="Gene3D" id="3.40.50.2300">
    <property type="match status" value="1"/>
</dbReference>
<dbReference type="CDD" id="cd06170">
    <property type="entry name" value="LuxR_C_like"/>
    <property type="match status" value="1"/>
</dbReference>
<evidence type="ECO:0000313" key="6">
    <source>
        <dbReference type="EMBL" id="AKO66254.1"/>
    </source>
</evidence>
<proteinExistence type="predicted"/>
<keyword evidence="7" id="KW-1185">Reference proteome</keyword>
<evidence type="ECO:0000256" key="2">
    <source>
        <dbReference type="ARBA" id="ARBA00023125"/>
    </source>
</evidence>
<dbReference type="GO" id="GO:0003677">
    <property type="term" value="F:DNA binding"/>
    <property type="evidence" value="ECO:0007669"/>
    <property type="project" value="UniProtKB-KW"/>
</dbReference>
<dbReference type="InterPro" id="IPR016032">
    <property type="entry name" value="Sig_transdc_resp-reg_C-effctor"/>
</dbReference>
<evidence type="ECO:0000256" key="3">
    <source>
        <dbReference type="PROSITE-ProRule" id="PRU00169"/>
    </source>
</evidence>
<dbReference type="Proteomes" id="UP000066549">
    <property type="component" value="Chromosome"/>
</dbReference>
<dbReference type="InterPro" id="IPR001789">
    <property type="entry name" value="Sig_transdc_resp-reg_receiver"/>
</dbReference>
<name>A0A0H4J0E2_9PROT</name>